<reference evidence="1" key="1">
    <citation type="submission" date="2021-05" db="EMBL/GenBank/DDBJ databases">
        <title>First report of NDM-5 and VEB-6 producing Proteus mirabilis isolated from blood of a sepsis patient in Kolkata, India.</title>
        <authorList>
            <person name="Halder G."/>
            <person name="Chaudhuri B."/>
            <person name="Dutta S."/>
        </authorList>
    </citation>
    <scope>NUCLEOTIDE SEQUENCE [LARGE SCALE GENOMIC DNA]</scope>
    <source>
        <strain evidence="1">7049</strain>
    </source>
</reference>
<protein>
    <submittedName>
        <fullName evidence="1">Uncharacterized protein</fullName>
    </submittedName>
</protein>
<comment type="caution">
    <text evidence="1">The sequence shown here is derived from an EMBL/GenBank/DDBJ whole genome shotgun (WGS) entry which is preliminary data.</text>
</comment>
<sequence>MNINFRAHAFNLVDSADTSKTVGGITYWWKNVTVDEKDAYLSRANDGSYDNGNWSREYEMVKGATVGWTAEQQNMSLLISLTYCLERLLKLHSIMIIK</sequence>
<gene>
    <name evidence="1" type="ORF">I3679_005905</name>
</gene>
<evidence type="ECO:0000313" key="1">
    <source>
        <dbReference type="EMBL" id="MEY2343928.1"/>
    </source>
</evidence>
<accession>A0ABD5LRF3</accession>
<proteinExistence type="predicted"/>
<dbReference type="EMBL" id="JADQCH020000001">
    <property type="protein sequence ID" value="MEY2343928.1"/>
    <property type="molecule type" value="Genomic_DNA"/>
</dbReference>
<dbReference type="AlphaFoldDB" id="A0ABD5LRF3"/>
<organism evidence="1">
    <name type="scientific">Proteus mirabilis</name>
    <dbReference type="NCBI Taxonomy" id="584"/>
    <lineage>
        <taxon>Bacteria</taxon>
        <taxon>Pseudomonadati</taxon>
        <taxon>Pseudomonadota</taxon>
        <taxon>Gammaproteobacteria</taxon>
        <taxon>Enterobacterales</taxon>
        <taxon>Morganellaceae</taxon>
        <taxon>Proteus</taxon>
    </lineage>
</organism>
<name>A0ABD5LRF3_PROMI</name>